<organism evidence="2 3">
    <name type="scientific">Trichonephila clavata</name>
    <name type="common">Joro spider</name>
    <name type="synonym">Nephila clavata</name>
    <dbReference type="NCBI Taxonomy" id="2740835"/>
    <lineage>
        <taxon>Eukaryota</taxon>
        <taxon>Metazoa</taxon>
        <taxon>Ecdysozoa</taxon>
        <taxon>Arthropoda</taxon>
        <taxon>Chelicerata</taxon>
        <taxon>Arachnida</taxon>
        <taxon>Araneae</taxon>
        <taxon>Araneomorphae</taxon>
        <taxon>Entelegynae</taxon>
        <taxon>Araneoidea</taxon>
        <taxon>Nephilidae</taxon>
        <taxon>Trichonephila</taxon>
    </lineage>
</organism>
<proteinExistence type="predicted"/>
<evidence type="ECO:0000313" key="3">
    <source>
        <dbReference type="Proteomes" id="UP000887116"/>
    </source>
</evidence>
<dbReference type="EMBL" id="BMAO01024914">
    <property type="protein sequence ID" value="GFQ98651.1"/>
    <property type="molecule type" value="Genomic_DNA"/>
</dbReference>
<reference evidence="2" key="1">
    <citation type="submission" date="2020-07" db="EMBL/GenBank/DDBJ databases">
        <title>Multicomponent nature underlies the extraordinary mechanical properties of spider dragline silk.</title>
        <authorList>
            <person name="Kono N."/>
            <person name="Nakamura H."/>
            <person name="Mori M."/>
            <person name="Yoshida Y."/>
            <person name="Ohtoshi R."/>
            <person name="Malay A.D."/>
            <person name="Moran D.A.P."/>
            <person name="Tomita M."/>
            <person name="Numata K."/>
            <person name="Arakawa K."/>
        </authorList>
    </citation>
    <scope>NUCLEOTIDE SEQUENCE</scope>
</reference>
<dbReference type="AlphaFoldDB" id="A0A8X6G8C7"/>
<feature type="region of interest" description="Disordered" evidence="1">
    <location>
        <begin position="15"/>
        <end position="41"/>
    </location>
</feature>
<evidence type="ECO:0000256" key="1">
    <source>
        <dbReference type="SAM" id="MobiDB-lite"/>
    </source>
</evidence>
<sequence length="102" mass="12331">MSSYEHFQGSKIRFRTNSRATSYTGRLPLQKAPPTGSLKRANRDRCRRVKWCWVRISRWQRIPRECRNQSAPTMGFAVIRRHHLGRDREIGKSYRRHLWSYQ</sequence>
<evidence type="ECO:0000313" key="2">
    <source>
        <dbReference type="EMBL" id="GFQ98651.1"/>
    </source>
</evidence>
<accession>A0A8X6G8C7</accession>
<dbReference type="Proteomes" id="UP000887116">
    <property type="component" value="Unassembled WGS sequence"/>
</dbReference>
<comment type="caution">
    <text evidence="2">The sequence shown here is derived from an EMBL/GenBank/DDBJ whole genome shotgun (WGS) entry which is preliminary data.</text>
</comment>
<name>A0A8X6G8C7_TRICU</name>
<protein>
    <submittedName>
        <fullName evidence="2">Uncharacterized protein</fullName>
    </submittedName>
</protein>
<gene>
    <name evidence="2" type="ORF">TNCT_49031</name>
</gene>
<keyword evidence="3" id="KW-1185">Reference proteome</keyword>
<feature type="compositionally biased region" description="Polar residues" evidence="1">
    <location>
        <begin position="15"/>
        <end position="24"/>
    </location>
</feature>